<feature type="domain" description="Integrase catalytic" evidence="13">
    <location>
        <begin position="1098"/>
        <end position="1258"/>
    </location>
</feature>
<dbReference type="PANTHER" id="PTHR37984:SF5">
    <property type="entry name" value="PROTEIN NYNRIN-LIKE"/>
    <property type="match status" value="1"/>
</dbReference>
<dbReference type="InterPro" id="IPR050951">
    <property type="entry name" value="Retrovirus_Pol_polyprotein"/>
</dbReference>
<dbReference type="Pfam" id="PF00078">
    <property type="entry name" value="RVT_1"/>
    <property type="match status" value="1"/>
</dbReference>
<dbReference type="eggNOG" id="KOG0017">
    <property type="taxonomic scope" value="Eukaryota"/>
</dbReference>
<dbReference type="InterPro" id="IPR021109">
    <property type="entry name" value="Peptidase_aspartic_dom_sf"/>
</dbReference>
<keyword evidence="6" id="KW-0378">Hydrolase</keyword>
<dbReference type="Pfam" id="PF08284">
    <property type="entry name" value="RVP_2"/>
    <property type="match status" value="1"/>
</dbReference>
<evidence type="ECO:0000313" key="14">
    <source>
        <dbReference type="EMBL" id="EGD83709.1"/>
    </source>
</evidence>
<dbReference type="EC" id="2.7.7.49" evidence="1"/>
<feature type="domain" description="Chromo" evidence="10">
    <location>
        <begin position="1393"/>
        <end position="1448"/>
    </location>
</feature>
<evidence type="ECO:0000259" key="13">
    <source>
        <dbReference type="PROSITE" id="PS50994"/>
    </source>
</evidence>
<dbReference type="EMBL" id="GL833049">
    <property type="protein sequence ID" value="EGD83709.1"/>
    <property type="molecule type" value="Genomic_DNA"/>
</dbReference>
<reference evidence="14" key="1">
    <citation type="submission" date="2009-08" db="EMBL/GenBank/DDBJ databases">
        <title>Annotation of Salpingoeca rosetta.</title>
        <authorList>
            <consortium name="The Broad Institute Genome Sequencing Platform"/>
            <person name="Russ C."/>
            <person name="Cuomo C."/>
            <person name="Burger G."/>
            <person name="Gray M.W."/>
            <person name="Holland P.W.H."/>
            <person name="King N."/>
            <person name="Lang F.B.F."/>
            <person name="Roger A.J."/>
            <person name="Ruiz-Trillo I."/>
            <person name="Young S.K."/>
            <person name="Zeng Q."/>
            <person name="Gargeya S."/>
            <person name="Alvarado L."/>
            <person name="Berlin A."/>
            <person name="Chapman S.B."/>
            <person name="Chen Z."/>
            <person name="Freedman E."/>
            <person name="Gellesch M."/>
            <person name="Goldberg J."/>
            <person name="Griggs A."/>
            <person name="Gujja S."/>
            <person name="Heilman E."/>
            <person name="Heiman D."/>
            <person name="Howarth C."/>
            <person name="Mehta T."/>
            <person name="Neiman D."/>
            <person name="Pearson M."/>
            <person name="Roberts A."/>
            <person name="Saif S."/>
            <person name="Shea T."/>
            <person name="Shenoy N."/>
            <person name="Sisk P."/>
            <person name="Stolte C."/>
            <person name="Sykes S."/>
            <person name="White J."/>
            <person name="Yandava C."/>
            <person name="Haas B."/>
            <person name="Nusbaum C."/>
            <person name="Birren B."/>
        </authorList>
    </citation>
    <scope>NUCLEOTIDE SEQUENCE [LARGE SCALE GENOMIC DNA]</scope>
    <source>
        <strain evidence="14">ATCC 50818</strain>
    </source>
</reference>
<dbReference type="Pfam" id="PF00665">
    <property type="entry name" value="rve"/>
    <property type="match status" value="1"/>
</dbReference>
<dbReference type="Gene3D" id="2.40.50.40">
    <property type="match status" value="1"/>
</dbReference>
<dbReference type="SUPFAM" id="SSF54160">
    <property type="entry name" value="Chromo domain-like"/>
    <property type="match status" value="1"/>
</dbReference>
<dbReference type="InterPro" id="IPR000477">
    <property type="entry name" value="RT_dom"/>
</dbReference>
<dbReference type="SMART" id="SM00298">
    <property type="entry name" value="CHROMO"/>
    <property type="match status" value="1"/>
</dbReference>
<keyword evidence="8" id="KW-0479">Metal-binding</keyword>
<dbReference type="CDD" id="cd00024">
    <property type="entry name" value="CD_CSD"/>
    <property type="match status" value="1"/>
</dbReference>
<evidence type="ECO:0000256" key="7">
    <source>
        <dbReference type="ARBA" id="ARBA00022918"/>
    </source>
</evidence>
<keyword evidence="8" id="KW-0863">Zinc-finger</keyword>
<dbReference type="GO" id="GO:0004190">
    <property type="term" value="F:aspartic-type endopeptidase activity"/>
    <property type="evidence" value="ECO:0007669"/>
    <property type="project" value="InterPro"/>
</dbReference>
<dbReference type="InterPro" id="IPR000953">
    <property type="entry name" value="Chromo/chromo_shadow_dom"/>
</dbReference>
<dbReference type="InterPro" id="IPR043502">
    <property type="entry name" value="DNA/RNA_pol_sf"/>
</dbReference>
<dbReference type="CDD" id="cd00303">
    <property type="entry name" value="retropepsin_like"/>
    <property type="match status" value="1"/>
</dbReference>
<dbReference type="InterPro" id="IPR001878">
    <property type="entry name" value="Znf_CCHC"/>
</dbReference>
<evidence type="ECO:0000256" key="5">
    <source>
        <dbReference type="ARBA" id="ARBA00022759"/>
    </source>
</evidence>
<feature type="domain" description="Reverse transcriptase" evidence="12">
    <location>
        <begin position="594"/>
        <end position="774"/>
    </location>
</feature>
<name>F2UTI7_SALR5</name>
<dbReference type="InterPro" id="IPR023780">
    <property type="entry name" value="Chromo_domain"/>
</dbReference>
<dbReference type="Pfam" id="PF17917">
    <property type="entry name" value="RT_RNaseH"/>
    <property type="match status" value="1"/>
</dbReference>
<feature type="compositionally biased region" description="Low complexity" evidence="9">
    <location>
        <begin position="445"/>
        <end position="470"/>
    </location>
</feature>
<dbReference type="InterPro" id="IPR041588">
    <property type="entry name" value="Integrase_H2C2"/>
</dbReference>
<protein>
    <recommendedName>
        <fullName evidence="1">RNA-directed DNA polymerase</fullName>
        <ecNumber evidence="1">2.7.7.49</ecNumber>
    </recommendedName>
</protein>
<dbReference type="Gene3D" id="2.40.70.10">
    <property type="entry name" value="Acid Proteases"/>
    <property type="match status" value="1"/>
</dbReference>
<dbReference type="SUPFAM" id="SSF50630">
    <property type="entry name" value="Acid proteases"/>
    <property type="match status" value="1"/>
</dbReference>
<gene>
    <name evidence="14" type="ORF">PTSG_13210</name>
</gene>
<dbReference type="Gene3D" id="1.10.340.70">
    <property type="match status" value="1"/>
</dbReference>
<evidence type="ECO:0000256" key="1">
    <source>
        <dbReference type="ARBA" id="ARBA00012493"/>
    </source>
</evidence>
<dbReference type="Proteomes" id="UP000007799">
    <property type="component" value="Unassembled WGS sequence"/>
</dbReference>
<keyword evidence="2" id="KW-0808">Transferase</keyword>
<feature type="domain" description="CCHC-type" evidence="11">
    <location>
        <begin position="281"/>
        <end position="294"/>
    </location>
</feature>
<dbReference type="InterPro" id="IPR012337">
    <property type="entry name" value="RNaseH-like_sf"/>
</dbReference>
<evidence type="ECO:0000259" key="12">
    <source>
        <dbReference type="PROSITE" id="PS50878"/>
    </source>
</evidence>
<dbReference type="GO" id="GO:0003676">
    <property type="term" value="F:nucleic acid binding"/>
    <property type="evidence" value="ECO:0007669"/>
    <property type="project" value="InterPro"/>
</dbReference>
<dbReference type="InParanoid" id="F2UTI7"/>
<dbReference type="KEGG" id="sre:PTSG_13210"/>
<dbReference type="InterPro" id="IPR001969">
    <property type="entry name" value="Aspartic_peptidase_AS"/>
</dbReference>
<dbReference type="PROSITE" id="PS50994">
    <property type="entry name" value="INTEGRASE"/>
    <property type="match status" value="1"/>
</dbReference>
<evidence type="ECO:0000259" key="11">
    <source>
        <dbReference type="PROSITE" id="PS50158"/>
    </source>
</evidence>
<dbReference type="PROSITE" id="PS50013">
    <property type="entry name" value="CHROMO_2"/>
    <property type="match status" value="1"/>
</dbReference>
<dbReference type="PROSITE" id="PS50878">
    <property type="entry name" value="RT_POL"/>
    <property type="match status" value="1"/>
</dbReference>
<feature type="compositionally biased region" description="Basic residues" evidence="9">
    <location>
        <begin position="245"/>
        <end position="255"/>
    </location>
</feature>
<dbReference type="InterPro" id="IPR036397">
    <property type="entry name" value="RNaseH_sf"/>
</dbReference>
<dbReference type="GO" id="GO:0003964">
    <property type="term" value="F:RNA-directed DNA polymerase activity"/>
    <property type="evidence" value="ECO:0007669"/>
    <property type="project" value="UniProtKB-KW"/>
</dbReference>
<dbReference type="FunFam" id="3.30.70.270:FF:000020">
    <property type="entry name" value="Transposon Tf2-6 polyprotein-like Protein"/>
    <property type="match status" value="1"/>
</dbReference>
<evidence type="ECO:0000256" key="2">
    <source>
        <dbReference type="ARBA" id="ARBA00022679"/>
    </source>
</evidence>
<dbReference type="InterPro" id="IPR045358">
    <property type="entry name" value="Ty3_capsid"/>
</dbReference>
<keyword evidence="3" id="KW-0548">Nucleotidyltransferase</keyword>
<dbReference type="Pfam" id="PF00385">
    <property type="entry name" value="Chromo"/>
    <property type="match status" value="1"/>
</dbReference>
<dbReference type="GO" id="GO:0015074">
    <property type="term" value="P:DNA integration"/>
    <property type="evidence" value="ECO:0007669"/>
    <property type="project" value="InterPro"/>
</dbReference>
<dbReference type="CDD" id="cd01647">
    <property type="entry name" value="RT_LTR"/>
    <property type="match status" value="1"/>
</dbReference>
<proteinExistence type="predicted"/>
<organism evidence="15">
    <name type="scientific">Salpingoeca rosetta (strain ATCC 50818 / BSB-021)</name>
    <dbReference type="NCBI Taxonomy" id="946362"/>
    <lineage>
        <taxon>Eukaryota</taxon>
        <taxon>Choanoflagellata</taxon>
        <taxon>Craspedida</taxon>
        <taxon>Salpingoecidae</taxon>
        <taxon>Salpingoeca</taxon>
    </lineage>
</organism>
<evidence type="ECO:0000313" key="15">
    <source>
        <dbReference type="Proteomes" id="UP000007799"/>
    </source>
</evidence>
<evidence type="ECO:0000256" key="8">
    <source>
        <dbReference type="PROSITE-ProRule" id="PRU00047"/>
    </source>
</evidence>
<dbReference type="OrthoDB" id="2013610at2759"/>
<dbReference type="GO" id="GO:0008270">
    <property type="term" value="F:zinc ion binding"/>
    <property type="evidence" value="ECO:0007669"/>
    <property type="project" value="UniProtKB-KW"/>
</dbReference>
<dbReference type="Pfam" id="PF17921">
    <property type="entry name" value="Integrase_H2C2"/>
    <property type="match status" value="1"/>
</dbReference>
<keyword evidence="4" id="KW-0540">Nuclease</keyword>
<keyword evidence="7" id="KW-0695">RNA-directed DNA polymerase</keyword>
<keyword evidence="15" id="KW-1185">Reference proteome</keyword>
<dbReference type="PROSITE" id="PS00141">
    <property type="entry name" value="ASP_PROTEASE"/>
    <property type="match status" value="1"/>
</dbReference>
<dbReference type="RefSeq" id="XP_004987517.1">
    <property type="nucleotide sequence ID" value="XM_004987460.1"/>
</dbReference>
<dbReference type="GO" id="GO:0004519">
    <property type="term" value="F:endonuclease activity"/>
    <property type="evidence" value="ECO:0007669"/>
    <property type="project" value="UniProtKB-KW"/>
</dbReference>
<feature type="compositionally biased region" description="Low complexity" evidence="9">
    <location>
        <begin position="258"/>
        <end position="272"/>
    </location>
</feature>
<feature type="region of interest" description="Disordered" evidence="9">
    <location>
        <begin position="223"/>
        <end position="284"/>
    </location>
</feature>
<dbReference type="Gene3D" id="3.30.70.270">
    <property type="match status" value="2"/>
</dbReference>
<dbReference type="InterPro" id="IPR016197">
    <property type="entry name" value="Chromo-like_dom_sf"/>
</dbReference>
<accession>F2UTI7</accession>
<evidence type="ECO:0000256" key="6">
    <source>
        <dbReference type="ARBA" id="ARBA00022801"/>
    </source>
</evidence>
<evidence type="ECO:0000256" key="3">
    <source>
        <dbReference type="ARBA" id="ARBA00022695"/>
    </source>
</evidence>
<sequence>MSQRRSSPRLASSASSAPDASASSSSATSSSAYAALTPTVGPSSSSSAPSAPVDAGVQSLARSALTRITDHDPAAIVSWFQTFRTCTQLLRLPSGPDQIRLATLYFDGALQQWARHYIEANPDASFDEFETAATTHFADPSKQWRAFQDIVTHRQRGAVTGYIASFRRSLIDASPAKLVDLQIAAFVAGLRNDDTRRHLNIKRPSTLEEAYSIATDFEQTVSHNDIHRRSNNNNNNNNTAQRYRSSSKHNRHTQAHQRNGPSRSYNRNSNNNDSRHGRKQCTRCNRQGHVASDCFAKKTADGRPLVGRADIQRQSQLNVKPVFTVPAFIEDKAVKILIDTGAEHSFVSSRLDVSTKERSKAITFTFANGTSETTHRWTKLTLDLGATGSYLVDLPVSKCPPGIDVILGMDWITDVKPTFKFLNDRLTLGPPEHTDASPAPTAVTQSQHQHQQQQHQQQQQQQKQQQHQQQARIVTSTAVKRDNSTDVSGSASAFNDCAPISEIKVVNSAKIDTYLAQNGSEVFIGAIGSLVRDVSAEQKDQIPAQVRNLLQEFDDVFPEELPNRLPPSRPEDVDIVLKPNATPPPFVRYRLNAEERAALKSTIADLLNSGRIQPSKSAFAAPVIFVRKADKLNSSTIGDQYPLPDIEAILNRVAGNKYFTKLDLHSGYHQLRLKPEAAHRTAFACDAGHFEFRVLPFGLKNGPATFQRLMDRVIRDIPNTAVYLDDLIVFTRTLDDHVCTLRKLFSALRREKLACKPRKCVFAKPSLPFLGHVVSADGISPDPNKTKDIISTPKPTSMKSLRAFLGLAGYYRKFIHDFSTRAAPLYAIKEITDWTATAAAAFNDLKTALTSPTVLAAPDQQQRFVIRADASDVGIGAVLEQNQRPVAFMSRALTAAERNYPVRQKELLALLVALRKWRHLFGFQPVRIHTDHRSLLHLATQDKVSERRIHRWLDELAEYSLEWEYTPGPNNVIADSLSRMVNTSLTTIHPTPLDTDYGHDKAYRKILKRVRPPFTWKGPVLFFKQRRCITATDKLFLLRLAHDAHAHSGVAAVVGRLTQDYYWPRMYSDIRQYVTSCHTCLEAKSGAPPKAALHPLAPPDGPWSSVSMDFITGLPKSTDGFDAAFVFVDRFSKMTHIAPCHTTTDATDAARILLSTVVRLHGVPSQLVSDRDPRFTSRMFKELMAILGVRLSMSTAGHAATDGQTERMNQVIGNLLRCMCADHPETWTQALNIIEFTINSNVHGVTKTTPFSIVYGRTPQLHFTDATATTASAEEIKAQLQLLLKQTKDNLWHNTVVMANDGPQHEHNFKPGDNVYISTYLLRDDATRQQHGKLRRKYLGPFTVDQVLGPTHLKINLPARSRIHPVINTKFVRHVKGQVRGVDRPPALDTDIFAMEAILGHKMTPNGPLFLTKWLGYPSHDSTWEPAKNFIGKDAKRLLRQYRKKGRV</sequence>
<evidence type="ECO:0000259" key="10">
    <source>
        <dbReference type="PROSITE" id="PS50013"/>
    </source>
</evidence>
<keyword evidence="5" id="KW-0255">Endonuclease</keyword>
<evidence type="ECO:0000256" key="9">
    <source>
        <dbReference type="SAM" id="MobiDB-lite"/>
    </source>
</evidence>
<dbReference type="Gene3D" id="3.30.420.10">
    <property type="entry name" value="Ribonuclease H-like superfamily/Ribonuclease H"/>
    <property type="match status" value="2"/>
</dbReference>
<dbReference type="Pfam" id="PF19259">
    <property type="entry name" value="Ty3_capsid"/>
    <property type="match status" value="1"/>
</dbReference>
<feature type="region of interest" description="Disordered" evidence="9">
    <location>
        <begin position="426"/>
        <end position="493"/>
    </location>
</feature>
<dbReference type="PROSITE" id="PS50158">
    <property type="entry name" value="ZF_CCHC"/>
    <property type="match status" value="1"/>
</dbReference>
<dbReference type="GeneID" id="16068036"/>
<dbReference type="SUPFAM" id="SSF56672">
    <property type="entry name" value="DNA/RNA polymerases"/>
    <property type="match status" value="1"/>
</dbReference>
<feature type="region of interest" description="Disordered" evidence="9">
    <location>
        <begin position="1"/>
        <end position="30"/>
    </location>
</feature>
<keyword evidence="8" id="KW-0862">Zinc</keyword>
<dbReference type="PANTHER" id="PTHR37984">
    <property type="entry name" value="PROTEIN CBG26694"/>
    <property type="match status" value="1"/>
</dbReference>
<dbReference type="SUPFAM" id="SSF53098">
    <property type="entry name" value="Ribonuclease H-like"/>
    <property type="match status" value="1"/>
</dbReference>
<dbReference type="InterPro" id="IPR041373">
    <property type="entry name" value="RT_RNaseH"/>
</dbReference>
<dbReference type="GO" id="GO:0006508">
    <property type="term" value="P:proteolysis"/>
    <property type="evidence" value="ECO:0007669"/>
    <property type="project" value="InterPro"/>
</dbReference>
<dbReference type="InterPro" id="IPR043128">
    <property type="entry name" value="Rev_trsase/Diguanyl_cyclase"/>
</dbReference>
<evidence type="ECO:0000256" key="4">
    <source>
        <dbReference type="ARBA" id="ARBA00022722"/>
    </source>
</evidence>
<dbReference type="InterPro" id="IPR001584">
    <property type="entry name" value="Integrase_cat-core"/>
</dbReference>
<dbReference type="Gene3D" id="3.10.10.10">
    <property type="entry name" value="HIV Type 1 Reverse Transcriptase, subunit A, domain 1"/>
    <property type="match status" value="1"/>
</dbReference>
<dbReference type="CDD" id="cd09274">
    <property type="entry name" value="RNase_HI_RT_Ty3"/>
    <property type="match status" value="1"/>
</dbReference>